<gene>
    <name evidence="2" type="ORF">VNO80_08749</name>
</gene>
<sequence>MLHSLCFCIFELDLWHYAIALDVKSIYTVIHNALLSSRKWESLFVTPNRTEYFTENGCSKDSQSFLYVNIQKSNDTGNQFVQ</sequence>
<dbReference type="AlphaFoldDB" id="A0AAN9RC09"/>
<feature type="chain" id="PRO_5042884280" evidence="1">
    <location>
        <begin position="21"/>
        <end position="82"/>
    </location>
</feature>
<organism evidence="2 3">
    <name type="scientific">Phaseolus coccineus</name>
    <name type="common">Scarlet runner bean</name>
    <name type="synonym">Phaseolus multiflorus</name>
    <dbReference type="NCBI Taxonomy" id="3886"/>
    <lineage>
        <taxon>Eukaryota</taxon>
        <taxon>Viridiplantae</taxon>
        <taxon>Streptophyta</taxon>
        <taxon>Embryophyta</taxon>
        <taxon>Tracheophyta</taxon>
        <taxon>Spermatophyta</taxon>
        <taxon>Magnoliopsida</taxon>
        <taxon>eudicotyledons</taxon>
        <taxon>Gunneridae</taxon>
        <taxon>Pentapetalae</taxon>
        <taxon>rosids</taxon>
        <taxon>fabids</taxon>
        <taxon>Fabales</taxon>
        <taxon>Fabaceae</taxon>
        <taxon>Papilionoideae</taxon>
        <taxon>50 kb inversion clade</taxon>
        <taxon>NPAAA clade</taxon>
        <taxon>indigoferoid/millettioid clade</taxon>
        <taxon>Phaseoleae</taxon>
        <taxon>Phaseolus</taxon>
    </lineage>
</organism>
<evidence type="ECO:0000313" key="2">
    <source>
        <dbReference type="EMBL" id="KAK7366752.1"/>
    </source>
</evidence>
<evidence type="ECO:0000313" key="3">
    <source>
        <dbReference type="Proteomes" id="UP001374584"/>
    </source>
</evidence>
<proteinExistence type="predicted"/>
<comment type="caution">
    <text evidence="2">The sequence shown here is derived from an EMBL/GenBank/DDBJ whole genome shotgun (WGS) entry which is preliminary data.</text>
</comment>
<reference evidence="2 3" key="1">
    <citation type="submission" date="2024-01" db="EMBL/GenBank/DDBJ databases">
        <title>The genomes of 5 underutilized Papilionoideae crops provide insights into root nodulation and disease resistanc.</title>
        <authorList>
            <person name="Jiang F."/>
        </authorList>
    </citation>
    <scope>NUCLEOTIDE SEQUENCE [LARGE SCALE GENOMIC DNA]</scope>
    <source>
        <strain evidence="2">JINMINGXINNONG_FW02</strain>
        <tissue evidence="2">Leaves</tissue>
    </source>
</reference>
<name>A0AAN9RC09_PHACN</name>
<keyword evidence="1" id="KW-0732">Signal</keyword>
<feature type="signal peptide" evidence="1">
    <location>
        <begin position="1"/>
        <end position="20"/>
    </location>
</feature>
<protein>
    <submittedName>
        <fullName evidence="2">Uncharacterized protein</fullName>
    </submittedName>
</protein>
<accession>A0AAN9RC09</accession>
<evidence type="ECO:0000256" key="1">
    <source>
        <dbReference type="SAM" id="SignalP"/>
    </source>
</evidence>
<keyword evidence="3" id="KW-1185">Reference proteome</keyword>
<dbReference type="Proteomes" id="UP001374584">
    <property type="component" value="Unassembled WGS sequence"/>
</dbReference>
<dbReference type="EMBL" id="JAYMYR010000004">
    <property type="protein sequence ID" value="KAK7366752.1"/>
    <property type="molecule type" value="Genomic_DNA"/>
</dbReference>